<sequence length="53" mass="5926">MPQRREISIMGDKEIIIYVILLFSGHGRQSGHWSACLSGHRLTKQSLVSMPCG</sequence>
<dbReference type="EMBL" id="HACG01040155">
    <property type="protein sequence ID" value="CEK87020.1"/>
    <property type="molecule type" value="Transcribed_RNA"/>
</dbReference>
<feature type="non-terminal residue" evidence="1">
    <location>
        <position position="53"/>
    </location>
</feature>
<dbReference type="AlphaFoldDB" id="A0A0B7B4J2"/>
<protein>
    <submittedName>
        <fullName evidence="1">Uncharacterized protein</fullName>
    </submittedName>
</protein>
<evidence type="ECO:0000313" key="1">
    <source>
        <dbReference type="EMBL" id="CEK87020.1"/>
    </source>
</evidence>
<reference evidence="1" key="1">
    <citation type="submission" date="2014-12" db="EMBL/GenBank/DDBJ databases">
        <title>Insight into the proteome of Arion vulgaris.</title>
        <authorList>
            <person name="Aradska J."/>
            <person name="Bulat T."/>
            <person name="Smidak R."/>
            <person name="Sarate P."/>
            <person name="Gangsoo J."/>
            <person name="Sialana F."/>
            <person name="Bilban M."/>
            <person name="Lubec G."/>
        </authorList>
    </citation>
    <scope>NUCLEOTIDE SEQUENCE</scope>
    <source>
        <tissue evidence="1">Skin</tissue>
    </source>
</reference>
<proteinExistence type="predicted"/>
<gene>
    <name evidence="1" type="primary">ORF156899</name>
</gene>
<name>A0A0B7B4J2_9EUPU</name>
<organism evidence="1">
    <name type="scientific">Arion vulgaris</name>
    <dbReference type="NCBI Taxonomy" id="1028688"/>
    <lineage>
        <taxon>Eukaryota</taxon>
        <taxon>Metazoa</taxon>
        <taxon>Spiralia</taxon>
        <taxon>Lophotrochozoa</taxon>
        <taxon>Mollusca</taxon>
        <taxon>Gastropoda</taxon>
        <taxon>Heterobranchia</taxon>
        <taxon>Euthyneura</taxon>
        <taxon>Panpulmonata</taxon>
        <taxon>Eupulmonata</taxon>
        <taxon>Stylommatophora</taxon>
        <taxon>Helicina</taxon>
        <taxon>Arionoidea</taxon>
        <taxon>Arionidae</taxon>
        <taxon>Arion</taxon>
    </lineage>
</organism>
<accession>A0A0B7B4J2</accession>